<proteinExistence type="predicted"/>
<sequence>MDIATATDGSGTGWNLSDFRHSGLAHLARAGATLDELMAKSRATRPENLLAYFDGLPPLLDPTG</sequence>
<gene>
    <name evidence="1" type="ORF">AWN90_04590</name>
</gene>
<comment type="caution">
    <text evidence="1">The sequence shown here is derived from an EMBL/GenBank/DDBJ whole genome shotgun (WGS) entry which is preliminary data.</text>
</comment>
<evidence type="ECO:0000313" key="1">
    <source>
        <dbReference type="EMBL" id="KZM69890.1"/>
    </source>
</evidence>
<dbReference type="Proteomes" id="UP000076512">
    <property type="component" value="Unassembled WGS sequence"/>
</dbReference>
<name>A0A164IZJ0_9NOCA</name>
<dbReference type="AlphaFoldDB" id="A0A164IZJ0"/>
<dbReference type="RefSeq" id="WP_067577967.1">
    <property type="nucleotide sequence ID" value="NZ_JABMCZ010000003.1"/>
</dbReference>
<protein>
    <submittedName>
        <fullName evidence="1">Uncharacterized protein</fullName>
    </submittedName>
</protein>
<evidence type="ECO:0000313" key="2">
    <source>
        <dbReference type="Proteomes" id="UP000076512"/>
    </source>
</evidence>
<dbReference type="EMBL" id="LWGR01000016">
    <property type="protein sequence ID" value="KZM69890.1"/>
    <property type="molecule type" value="Genomic_DNA"/>
</dbReference>
<dbReference type="STRING" id="455432.AWN90_04590"/>
<reference evidence="1 2" key="1">
    <citation type="submission" date="2016-04" db="EMBL/GenBank/DDBJ databases">
        <authorList>
            <person name="Evans L.H."/>
            <person name="Alamgir A."/>
            <person name="Owens N."/>
            <person name="Weber N.D."/>
            <person name="Virtaneva K."/>
            <person name="Barbian K."/>
            <person name="Babar A."/>
            <person name="Rosenke K."/>
        </authorList>
    </citation>
    <scope>NUCLEOTIDE SEQUENCE [LARGE SCALE GENOMIC DNA]</scope>
    <source>
        <strain evidence="1 2">IFM 0406</strain>
    </source>
</reference>
<keyword evidence="2" id="KW-1185">Reference proteome</keyword>
<accession>A0A164IZJ0</accession>
<organism evidence="1 2">
    <name type="scientific">Nocardia terpenica</name>
    <dbReference type="NCBI Taxonomy" id="455432"/>
    <lineage>
        <taxon>Bacteria</taxon>
        <taxon>Bacillati</taxon>
        <taxon>Actinomycetota</taxon>
        <taxon>Actinomycetes</taxon>
        <taxon>Mycobacteriales</taxon>
        <taxon>Nocardiaceae</taxon>
        <taxon>Nocardia</taxon>
    </lineage>
</organism>